<dbReference type="GO" id="GO:0005509">
    <property type="term" value="F:calcium ion binding"/>
    <property type="evidence" value="ECO:0007669"/>
    <property type="project" value="InterPro"/>
</dbReference>
<dbReference type="Gene3D" id="1.10.238.10">
    <property type="entry name" value="EF-hand"/>
    <property type="match status" value="1"/>
</dbReference>
<dbReference type="AlphaFoldDB" id="A0A9D1FIA2"/>
<dbReference type="InterPro" id="IPR011992">
    <property type="entry name" value="EF-hand-dom_pair"/>
</dbReference>
<gene>
    <name evidence="2" type="ORF">IAA86_01555</name>
</gene>
<dbReference type="Pfam" id="PF13499">
    <property type="entry name" value="EF-hand_7"/>
    <property type="match status" value="1"/>
</dbReference>
<reference evidence="2" key="2">
    <citation type="journal article" date="2021" name="PeerJ">
        <title>Extensive microbial diversity within the chicken gut microbiome revealed by metagenomics and culture.</title>
        <authorList>
            <person name="Gilroy R."/>
            <person name="Ravi A."/>
            <person name="Getino M."/>
            <person name="Pursley I."/>
            <person name="Horton D.L."/>
            <person name="Alikhan N.F."/>
            <person name="Baker D."/>
            <person name="Gharbi K."/>
            <person name="Hall N."/>
            <person name="Watson M."/>
            <person name="Adriaenssens E.M."/>
            <person name="Foster-Nyarko E."/>
            <person name="Jarju S."/>
            <person name="Secka A."/>
            <person name="Antonio M."/>
            <person name="Oren A."/>
            <person name="Chaudhuri R.R."/>
            <person name="La Ragione R."/>
            <person name="Hildebrand F."/>
            <person name="Pallen M.J."/>
        </authorList>
    </citation>
    <scope>NUCLEOTIDE SEQUENCE</scope>
    <source>
        <strain evidence="2">CHK152-2871</strain>
    </source>
</reference>
<reference evidence="2" key="1">
    <citation type="submission" date="2020-10" db="EMBL/GenBank/DDBJ databases">
        <authorList>
            <person name="Gilroy R."/>
        </authorList>
    </citation>
    <scope>NUCLEOTIDE SEQUENCE</scope>
    <source>
        <strain evidence="2">CHK152-2871</strain>
    </source>
</reference>
<evidence type="ECO:0000313" key="2">
    <source>
        <dbReference type="EMBL" id="HIS73690.1"/>
    </source>
</evidence>
<feature type="domain" description="EF-hand" evidence="1">
    <location>
        <begin position="106"/>
        <end position="141"/>
    </location>
</feature>
<dbReference type="SMART" id="SM00054">
    <property type="entry name" value="EFh"/>
    <property type="match status" value="2"/>
</dbReference>
<accession>A0A9D1FIA2</accession>
<dbReference type="Proteomes" id="UP000886865">
    <property type="component" value="Unassembled WGS sequence"/>
</dbReference>
<comment type="caution">
    <text evidence="2">The sequence shown here is derived from an EMBL/GenBank/DDBJ whole genome shotgun (WGS) entry which is preliminary data.</text>
</comment>
<dbReference type="InterPro" id="IPR018247">
    <property type="entry name" value="EF_Hand_1_Ca_BS"/>
</dbReference>
<dbReference type="CDD" id="cd00051">
    <property type="entry name" value="EFh"/>
    <property type="match status" value="1"/>
</dbReference>
<evidence type="ECO:0000313" key="3">
    <source>
        <dbReference type="Proteomes" id="UP000886865"/>
    </source>
</evidence>
<feature type="domain" description="EF-hand" evidence="1">
    <location>
        <begin position="53"/>
        <end position="88"/>
    </location>
</feature>
<dbReference type="PROSITE" id="PS00018">
    <property type="entry name" value="EF_HAND_1"/>
    <property type="match status" value="2"/>
</dbReference>
<organism evidence="2 3">
    <name type="scientific">Candidatus Galligastranaerophilus intestinavium</name>
    <dbReference type="NCBI Taxonomy" id="2840836"/>
    <lineage>
        <taxon>Bacteria</taxon>
        <taxon>Candidatus Galligastranaerophilus</taxon>
    </lineage>
</organism>
<proteinExistence type="predicted"/>
<dbReference type="SUPFAM" id="SSF47473">
    <property type="entry name" value="EF-hand"/>
    <property type="match status" value="1"/>
</dbReference>
<dbReference type="InterPro" id="IPR002048">
    <property type="entry name" value="EF_hand_dom"/>
</dbReference>
<name>A0A9D1FIA2_9BACT</name>
<sequence>MSTRLSGQGLMAQAIYGLTNNFAVLSAGASGGLTLDQIVNPSDEVNKNNLNASFQSYLTQNFSSIDTDGDGKISATDLQQYTNKLSQKGLSYQELMQLCYSGSASSTLEEVLANFQEIDKDGDGRVTNQEIAAYGMDEEIDEMEEKYPKFQATNISNYVENDDYSSSSST</sequence>
<protein>
    <submittedName>
        <fullName evidence="2">EF-hand domain-containing protein</fullName>
    </submittedName>
</protein>
<dbReference type="EMBL" id="DVJQ01000012">
    <property type="protein sequence ID" value="HIS73690.1"/>
    <property type="molecule type" value="Genomic_DNA"/>
</dbReference>
<evidence type="ECO:0000259" key="1">
    <source>
        <dbReference type="PROSITE" id="PS50222"/>
    </source>
</evidence>
<dbReference type="PROSITE" id="PS50222">
    <property type="entry name" value="EF_HAND_2"/>
    <property type="match status" value="2"/>
</dbReference>